<dbReference type="Proteomes" id="UP001497516">
    <property type="component" value="Chromosome 9"/>
</dbReference>
<organism evidence="2 3">
    <name type="scientific">Linum trigynum</name>
    <dbReference type="NCBI Taxonomy" id="586398"/>
    <lineage>
        <taxon>Eukaryota</taxon>
        <taxon>Viridiplantae</taxon>
        <taxon>Streptophyta</taxon>
        <taxon>Embryophyta</taxon>
        <taxon>Tracheophyta</taxon>
        <taxon>Spermatophyta</taxon>
        <taxon>Magnoliopsida</taxon>
        <taxon>eudicotyledons</taxon>
        <taxon>Gunneridae</taxon>
        <taxon>Pentapetalae</taxon>
        <taxon>rosids</taxon>
        <taxon>fabids</taxon>
        <taxon>Malpighiales</taxon>
        <taxon>Linaceae</taxon>
        <taxon>Linum</taxon>
    </lineage>
</organism>
<proteinExistence type="predicted"/>
<feature type="region of interest" description="Disordered" evidence="1">
    <location>
        <begin position="1"/>
        <end position="25"/>
    </location>
</feature>
<evidence type="ECO:0000313" key="3">
    <source>
        <dbReference type="Proteomes" id="UP001497516"/>
    </source>
</evidence>
<accession>A0AAV2GLN1</accession>
<dbReference type="EMBL" id="OZ034822">
    <property type="protein sequence ID" value="CAL1410633.1"/>
    <property type="molecule type" value="Genomic_DNA"/>
</dbReference>
<sequence>MFATKPASQCPKESWRTPPVPTGPGLPFEEPSMFRVIQPSGGGFHQMLANVRCSAWFLLLGRGSGARQASLRILVLASIEFSRDGGESAALTPLKHVAVQFFQRHQEAMPKKAGQSISVPVNALLRRLPLSHCFVVELKKT</sequence>
<name>A0AAV2GLN1_9ROSI</name>
<dbReference type="AlphaFoldDB" id="A0AAV2GLN1"/>
<evidence type="ECO:0000313" key="2">
    <source>
        <dbReference type="EMBL" id="CAL1410633.1"/>
    </source>
</evidence>
<gene>
    <name evidence="2" type="ORF">LTRI10_LOCUS50035</name>
</gene>
<reference evidence="2 3" key="1">
    <citation type="submission" date="2024-04" db="EMBL/GenBank/DDBJ databases">
        <authorList>
            <person name="Fracassetti M."/>
        </authorList>
    </citation>
    <scope>NUCLEOTIDE SEQUENCE [LARGE SCALE GENOMIC DNA]</scope>
</reference>
<protein>
    <submittedName>
        <fullName evidence="2">Uncharacterized protein</fullName>
    </submittedName>
</protein>
<keyword evidence="3" id="KW-1185">Reference proteome</keyword>
<evidence type="ECO:0000256" key="1">
    <source>
        <dbReference type="SAM" id="MobiDB-lite"/>
    </source>
</evidence>